<sequence length="432" mass="49434">MVMERRVHLKRRPGLPKTREGCVTCKTARVKYDLASPFASVARDLSSNATTRQKRRSNERPLQLSRQTRKGSKVAPRVCSSLVLQSNQAYGEVPFSCNPRYSLGTDPLPADNTFRKLEWKHPVRPRTSPGRSQLIRDGKRPCLVPNFLPAETFSSHSTALTMRALCSSTKSRYQSYPPCHKLANSFTTLWEAKTQFEVLLRVFFYSIADAYAWGSRSKEVEYRAPGCKPMPAYPFAEQRQGYLSAFRQLNKTLQVLFREYTEDHPDYAGALALQLRFKSICTCVAADHFQGKTVYDVHVTDFDEVIDLVDKLPLLRTQESPTYSFEGSLMVSVYVSAMKCRDRSVRRNAIRTLRRKELREDTIDSALRARLIELQTAVKEAGAVRTYIPEEARIRGTKTKCNMEQRKGAMTYLKIEEGKQNVFKLRSLDLAW</sequence>
<evidence type="ECO:0000256" key="7">
    <source>
        <dbReference type="SAM" id="MobiDB-lite"/>
    </source>
</evidence>
<keyword evidence="2" id="KW-0862">Zinc</keyword>
<dbReference type="PANTHER" id="PTHR36206">
    <property type="entry name" value="ASPERCRYPTIN BIOSYNTHESIS CLUSTER-SPECIFIC TRANSCRIPTION REGULATOR ATNN-RELATED"/>
    <property type="match status" value="1"/>
</dbReference>
<dbReference type="InParanoid" id="A0A2J6TRQ2"/>
<evidence type="ECO:0000256" key="2">
    <source>
        <dbReference type="ARBA" id="ARBA00022833"/>
    </source>
</evidence>
<dbReference type="PANTHER" id="PTHR36206:SF4">
    <property type="entry name" value="HYPOTHETICAL CONSERVED PROTEIN (EUROFUNG)-RELATED"/>
    <property type="match status" value="1"/>
</dbReference>
<keyword evidence="1" id="KW-0479">Metal-binding</keyword>
<evidence type="ECO:0000256" key="3">
    <source>
        <dbReference type="ARBA" id="ARBA00023015"/>
    </source>
</evidence>
<dbReference type="InterPro" id="IPR052360">
    <property type="entry name" value="Transcr_Regulatory_Proteins"/>
</dbReference>
<gene>
    <name evidence="8" type="ORF">K444DRAFT_625247</name>
</gene>
<keyword evidence="3" id="KW-0805">Transcription regulation</keyword>
<evidence type="ECO:0000256" key="5">
    <source>
        <dbReference type="ARBA" id="ARBA00023163"/>
    </source>
</evidence>
<organism evidence="8 9">
    <name type="scientific">Hyaloscypha bicolor E</name>
    <dbReference type="NCBI Taxonomy" id="1095630"/>
    <lineage>
        <taxon>Eukaryota</taxon>
        <taxon>Fungi</taxon>
        <taxon>Dikarya</taxon>
        <taxon>Ascomycota</taxon>
        <taxon>Pezizomycotina</taxon>
        <taxon>Leotiomycetes</taxon>
        <taxon>Helotiales</taxon>
        <taxon>Hyaloscyphaceae</taxon>
        <taxon>Hyaloscypha</taxon>
        <taxon>Hyaloscypha bicolor</taxon>
    </lineage>
</organism>
<dbReference type="GeneID" id="36590577"/>
<dbReference type="AlphaFoldDB" id="A0A2J6TRQ2"/>
<keyword evidence="5" id="KW-0804">Transcription</keyword>
<keyword evidence="4" id="KW-0238">DNA-binding</keyword>
<feature type="region of interest" description="Disordered" evidence="7">
    <location>
        <begin position="44"/>
        <end position="73"/>
    </location>
</feature>
<proteinExistence type="predicted"/>
<name>A0A2J6TRQ2_9HELO</name>
<dbReference type="EMBL" id="KZ613746">
    <property type="protein sequence ID" value="PMD65705.1"/>
    <property type="molecule type" value="Genomic_DNA"/>
</dbReference>
<evidence type="ECO:0000256" key="1">
    <source>
        <dbReference type="ARBA" id="ARBA00022723"/>
    </source>
</evidence>
<evidence type="ECO:0000256" key="6">
    <source>
        <dbReference type="ARBA" id="ARBA00023242"/>
    </source>
</evidence>
<keyword evidence="9" id="KW-1185">Reference proteome</keyword>
<dbReference type="GO" id="GO:0046872">
    <property type="term" value="F:metal ion binding"/>
    <property type="evidence" value="ECO:0007669"/>
    <property type="project" value="UniProtKB-KW"/>
</dbReference>
<accession>A0A2J6TRQ2</accession>
<dbReference type="GO" id="GO:0003677">
    <property type="term" value="F:DNA binding"/>
    <property type="evidence" value="ECO:0007669"/>
    <property type="project" value="UniProtKB-KW"/>
</dbReference>
<protein>
    <submittedName>
        <fullName evidence="8">Uncharacterized protein</fullName>
    </submittedName>
</protein>
<evidence type="ECO:0000313" key="8">
    <source>
        <dbReference type="EMBL" id="PMD65705.1"/>
    </source>
</evidence>
<keyword evidence="6" id="KW-0539">Nucleus</keyword>
<evidence type="ECO:0000256" key="4">
    <source>
        <dbReference type="ARBA" id="ARBA00023125"/>
    </source>
</evidence>
<dbReference type="Proteomes" id="UP000235371">
    <property type="component" value="Unassembled WGS sequence"/>
</dbReference>
<reference evidence="8 9" key="1">
    <citation type="submission" date="2016-04" db="EMBL/GenBank/DDBJ databases">
        <title>A degradative enzymes factory behind the ericoid mycorrhizal symbiosis.</title>
        <authorList>
            <consortium name="DOE Joint Genome Institute"/>
            <person name="Martino E."/>
            <person name="Morin E."/>
            <person name="Grelet G."/>
            <person name="Kuo A."/>
            <person name="Kohler A."/>
            <person name="Daghino S."/>
            <person name="Barry K."/>
            <person name="Choi C."/>
            <person name="Cichocki N."/>
            <person name="Clum A."/>
            <person name="Copeland A."/>
            <person name="Hainaut M."/>
            <person name="Haridas S."/>
            <person name="Labutti K."/>
            <person name="Lindquist E."/>
            <person name="Lipzen A."/>
            <person name="Khouja H.-R."/>
            <person name="Murat C."/>
            <person name="Ohm R."/>
            <person name="Olson A."/>
            <person name="Spatafora J."/>
            <person name="Veneault-Fourrey C."/>
            <person name="Henrissat B."/>
            <person name="Grigoriev I."/>
            <person name="Martin F."/>
            <person name="Perotto S."/>
        </authorList>
    </citation>
    <scope>NUCLEOTIDE SEQUENCE [LARGE SCALE GENOMIC DNA]</scope>
    <source>
        <strain evidence="8 9">E</strain>
    </source>
</reference>
<evidence type="ECO:0000313" key="9">
    <source>
        <dbReference type="Proteomes" id="UP000235371"/>
    </source>
</evidence>
<dbReference type="RefSeq" id="XP_024742609.1">
    <property type="nucleotide sequence ID" value="XM_024882500.1"/>
</dbReference>